<keyword evidence="1" id="KW-0472">Membrane</keyword>
<protein>
    <submittedName>
        <fullName evidence="2">Uncharacterized protein</fullName>
    </submittedName>
</protein>
<keyword evidence="3" id="KW-1185">Reference proteome</keyword>
<gene>
    <name evidence="2" type="ORF">PODLI_1B037930</name>
</gene>
<dbReference type="EMBL" id="OX395140">
    <property type="protein sequence ID" value="CAI5793846.1"/>
    <property type="molecule type" value="Genomic_DNA"/>
</dbReference>
<proteinExistence type="predicted"/>
<evidence type="ECO:0000313" key="2">
    <source>
        <dbReference type="EMBL" id="CAI5793846.1"/>
    </source>
</evidence>
<dbReference type="Proteomes" id="UP001178461">
    <property type="component" value="Chromosome Z"/>
</dbReference>
<sequence>MLRNKELHIVIFSSNRAQGYVLINTQGCSSGVGFGKPPCWLCLPTLLSSFSSSSVAPQSPNPPQLSKTHLGLIASPYHILFNCPKSPQPHLFLPFCLTSTLPMCSAFFFLLCLVSLQIT</sequence>
<organism evidence="2 3">
    <name type="scientific">Podarcis lilfordi</name>
    <name type="common">Lilford's wall lizard</name>
    <dbReference type="NCBI Taxonomy" id="74358"/>
    <lineage>
        <taxon>Eukaryota</taxon>
        <taxon>Metazoa</taxon>
        <taxon>Chordata</taxon>
        <taxon>Craniata</taxon>
        <taxon>Vertebrata</taxon>
        <taxon>Euteleostomi</taxon>
        <taxon>Lepidosauria</taxon>
        <taxon>Squamata</taxon>
        <taxon>Bifurcata</taxon>
        <taxon>Unidentata</taxon>
        <taxon>Episquamata</taxon>
        <taxon>Laterata</taxon>
        <taxon>Lacertibaenia</taxon>
        <taxon>Lacertidae</taxon>
        <taxon>Podarcis</taxon>
    </lineage>
</organism>
<keyword evidence="1" id="KW-0812">Transmembrane</keyword>
<evidence type="ECO:0000313" key="3">
    <source>
        <dbReference type="Proteomes" id="UP001178461"/>
    </source>
</evidence>
<feature type="transmembrane region" description="Helical" evidence="1">
    <location>
        <begin position="91"/>
        <end position="116"/>
    </location>
</feature>
<reference evidence="2" key="1">
    <citation type="submission" date="2022-12" db="EMBL/GenBank/DDBJ databases">
        <authorList>
            <person name="Alioto T."/>
            <person name="Alioto T."/>
            <person name="Gomez Garrido J."/>
        </authorList>
    </citation>
    <scope>NUCLEOTIDE SEQUENCE</scope>
</reference>
<keyword evidence="1" id="KW-1133">Transmembrane helix</keyword>
<evidence type="ECO:0000256" key="1">
    <source>
        <dbReference type="SAM" id="Phobius"/>
    </source>
</evidence>
<dbReference type="AlphaFoldDB" id="A0AA35LDC7"/>
<name>A0AA35LDC7_9SAUR</name>
<accession>A0AA35LDC7</accession>